<feature type="domain" description="DUF2249" evidence="1">
    <location>
        <begin position="8"/>
        <end position="76"/>
    </location>
</feature>
<sequence length="79" mass="9849">MDEIIKNLDLRQMPPFERHSKIFEMWDELKKGETLRIINDHDPKPLHYQFEAEYKELYEWIYEQEGPKDWRVKIKKISN</sequence>
<evidence type="ECO:0000259" key="1">
    <source>
        <dbReference type="Pfam" id="PF10006"/>
    </source>
</evidence>
<accession>A0A0F9LYM4</accession>
<dbReference type="InterPro" id="IPR018720">
    <property type="entry name" value="DUF2249"/>
</dbReference>
<gene>
    <name evidence="2" type="ORF">LCGC14_1450640</name>
</gene>
<dbReference type="AlphaFoldDB" id="A0A0F9LYM4"/>
<name>A0A0F9LYM4_9ZZZZ</name>
<reference evidence="2" key="1">
    <citation type="journal article" date="2015" name="Nature">
        <title>Complex archaea that bridge the gap between prokaryotes and eukaryotes.</title>
        <authorList>
            <person name="Spang A."/>
            <person name="Saw J.H."/>
            <person name="Jorgensen S.L."/>
            <person name="Zaremba-Niedzwiedzka K."/>
            <person name="Martijn J."/>
            <person name="Lind A.E."/>
            <person name="van Eijk R."/>
            <person name="Schleper C."/>
            <person name="Guy L."/>
            <person name="Ettema T.J."/>
        </authorList>
    </citation>
    <scope>NUCLEOTIDE SEQUENCE</scope>
</reference>
<proteinExistence type="predicted"/>
<protein>
    <recommendedName>
        <fullName evidence="1">DUF2249 domain-containing protein</fullName>
    </recommendedName>
</protein>
<comment type="caution">
    <text evidence="2">The sequence shown here is derived from an EMBL/GenBank/DDBJ whole genome shotgun (WGS) entry which is preliminary data.</text>
</comment>
<dbReference type="EMBL" id="LAZR01009988">
    <property type="protein sequence ID" value="KKM69460.1"/>
    <property type="molecule type" value="Genomic_DNA"/>
</dbReference>
<organism evidence="2">
    <name type="scientific">marine sediment metagenome</name>
    <dbReference type="NCBI Taxonomy" id="412755"/>
    <lineage>
        <taxon>unclassified sequences</taxon>
        <taxon>metagenomes</taxon>
        <taxon>ecological metagenomes</taxon>
    </lineage>
</organism>
<evidence type="ECO:0000313" key="2">
    <source>
        <dbReference type="EMBL" id="KKM69460.1"/>
    </source>
</evidence>
<dbReference type="Pfam" id="PF10006">
    <property type="entry name" value="DUF2249"/>
    <property type="match status" value="1"/>
</dbReference>